<reference evidence="1 2" key="1">
    <citation type="submission" date="2020-12" db="EMBL/GenBank/DDBJ databases">
        <title>Bacterial novel species Adhaeribacter sp. BT258 isolated from soil.</title>
        <authorList>
            <person name="Jung H.-Y."/>
        </authorList>
    </citation>
    <scope>NUCLEOTIDE SEQUENCE [LARGE SCALE GENOMIC DNA]</scope>
    <source>
        <strain evidence="1 2">BT258</strain>
    </source>
</reference>
<accession>A0ABS1C3G7</accession>
<protein>
    <submittedName>
        <fullName evidence="1">Uncharacterized protein</fullName>
    </submittedName>
</protein>
<sequence>MHYFSSNQVSVTFFNRLSADVSHTLLYENDEIFSELMNSGLQVQRDGFDIMLFVSTETELYKVRRITQIPLFIKF</sequence>
<evidence type="ECO:0000313" key="1">
    <source>
        <dbReference type="EMBL" id="MBK0403947.1"/>
    </source>
</evidence>
<evidence type="ECO:0000313" key="2">
    <source>
        <dbReference type="Proteomes" id="UP000644147"/>
    </source>
</evidence>
<dbReference type="RefSeq" id="WP_200506762.1">
    <property type="nucleotide sequence ID" value="NZ_JAEHFX010000006.1"/>
</dbReference>
<organism evidence="1 2">
    <name type="scientific">Adhaeribacter terrigena</name>
    <dbReference type="NCBI Taxonomy" id="2793070"/>
    <lineage>
        <taxon>Bacteria</taxon>
        <taxon>Pseudomonadati</taxon>
        <taxon>Bacteroidota</taxon>
        <taxon>Cytophagia</taxon>
        <taxon>Cytophagales</taxon>
        <taxon>Hymenobacteraceae</taxon>
        <taxon>Adhaeribacter</taxon>
    </lineage>
</organism>
<comment type="caution">
    <text evidence="1">The sequence shown here is derived from an EMBL/GenBank/DDBJ whole genome shotgun (WGS) entry which is preliminary data.</text>
</comment>
<dbReference type="EMBL" id="JAEHFX010000006">
    <property type="protein sequence ID" value="MBK0403947.1"/>
    <property type="molecule type" value="Genomic_DNA"/>
</dbReference>
<name>A0ABS1C3G7_9BACT</name>
<keyword evidence="2" id="KW-1185">Reference proteome</keyword>
<dbReference type="Proteomes" id="UP000644147">
    <property type="component" value="Unassembled WGS sequence"/>
</dbReference>
<gene>
    <name evidence="1" type="ORF">I5M27_13210</name>
</gene>
<proteinExistence type="predicted"/>